<dbReference type="SUPFAM" id="SSF48056">
    <property type="entry name" value="Di-copper centre-containing domain"/>
    <property type="match status" value="1"/>
</dbReference>
<name>A0ABQ6CRY4_9HYPH</name>
<feature type="domain" description="Tyrosinase copper-binding" evidence="5">
    <location>
        <begin position="231"/>
        <end position="242"/>
    </location>
</feature>
<reference evidence="7" key="1">
    <citation type="journal article" date="2019" name="Int. J. Syst. Evol. Microbiol.">
        <title>The Global Catalogue of Microorganisms (GCM) 10K type strain sequencing project: providing services to taxonomists for standard genome sequencing and annotation.</title>
        <authorList>
            <consortium name="The Broad Institute Genomics Platform"/>
            <consortium name="The Broad Institute Genome Sequencing Center for Infectious Disease"/>
            <person name="Wu L."/>
            <person name="Ma J."/>
        </authorList>
    </citation>
    <scope>NUCLEOTIDE SEQUENCE [LARGE SCALE GENOMIC DNA]</scope>
    <source>
        <strain evidence="7">NBRC 101365</strain>
    </source>
</reference>
<gene>
    <name evidence="6" type="ORF">GCM10007874_59190</name>
</gene>
<dbReference type="InterPro" id="IPR002227">
    <property type="entry name" value="Tyrosinase_Cu-bd"/>
</dbReference>
<dbReference type="PRINTS" id="PR00092">
    <property type="entry name" value="TYROSINASE"/>
</dbReference>
<accession>A0ABQ6CRY4</accession>
<keyword evidence="7" id="KW-1185">Reference proteome</keyword>
<dbReference type="InterPro" id="IPR008922">
    <property type="entry name" value="Di-copper_centre_dom_sf"/>
</dbReference>
<dbReference type="Pfam" id="PF25271">
    <property type="entry name" value="DUF7868"/>
    <property type="match status" value="1"/>
</dbReference>
<protein>
    <submittedName>
        <fullName evidence="6">Tyrosinase</fullName>
    </submittedName>
</protein>
<dbReference type="Proteomes" id="UP001156882">
    <property type="component" value="Unassembled WGS sequence"/>
</dbReference>
<dbReference type="EMBL" id="BSPC01000066">
    <property type="protein sequence ID" value="GLS22899.1"/>
    <property type="molecule type" value="Genomic_DNA"/>
</dbReference>
<dbReference type="PROSITE" id="PS00498">
    <property type="entry name" value="TYROSINASE_2"/>
    <property type="match status" value="1"/>
</dbReference>
<dbReference type="PANTHER" id="PTHR11474">
    <property type="entry name" value="TYROSINASE FAMILY MEMBER"/>
    <property type="match status" value="1"/>
</dbReference>
<dbReference type="InterPro" id="IPR057190">
    <property type="entry name" value="DUF7868"/>
</dbReference>
<dbReference type="Gene3D" id="1.10.1280.10">
    <property type="entry name" value="Di-copper center containing domain from catechol oxidase"/>
    <property type="match status" value="1"/>
</dbReference>
<comment type="caution">
    <text evidence="6">The sequence shown here is derived from an EMBL/GenBank/DDBJ whole genome shotgun (WGS) entry which is preliminary data.</text>
</comment>
<sequence length="504" mass="55604">MARTRREIYALGPTWNDTVLWYAKAIKELRPRPITRKASWRYLAAMHDFDRDQWVSLSYLKAGEALPPQAEQDLYWKQCQHGSWYFLPWHRAYLLSFEEIVGAAVKALGGPDDWALPYWNYSSQSNPSALNVPPAFLARTMPDGSANPLFVAARSGRPLNRDTVRLDTQLSDGDFVGVDDGPNAGVGGPRTIFMDHGDSEGLIEAQPHDIVHSQLGGRGGLMSYTTLAALDPIFWLHHANIDRLWEVWLQRDAANKNPAEANWLNGPSKKRRFATFGPDEKDRPSNPQDVLSTARIGYSYDDTSDPLKGVTRRRRRLQDILPHRQSFSVAERGGPKAMPAGGKFELMGSNDKKLALGPETATARVKLAPRPLKSFTRSFSATAVQPDTPGEPDRVFLRLENITGKDGSGIFDVFVHGPGSGAGDEHTPVGSISLFGLERASAGSGRNAGTGLTKTLEITNAVDALHLAKANLDELEVSIVPRSDVREEDQIKVGQITLYRQSSE</sequence>
<evidence type="ECO:0000313" key="7">
    <source>
        <dbReference type="Proteomes" id="UP001156882"/>
    </source>
</evidence>
<dbReference type="Pfam" id="PF00264">
    <property type="entry name" value="Tyrosinase"/>
    <property type="match status" value="2"/>
</dbReference>
<feature type="domain" description="Tyrosinase copper-binding" evidence="4">
    <location>
        <begin position="81"/>
        <end position="98"/>
    </location>
</feature>
<evidence type="ECO:0000256" key="3">
    <source>
        <dbReference type="SAM" id="MobiDB-lite"/>
    </source>
</evidence>
<evidence type="ECO:0000313" key="6">
    <source>
        <dbReference type="EMBL" id="GLS22899.1"/>
    </source>
</evidence>
<keyword evidence="2" id="KW-0186">Copper</keyword>
<dbReference type="RefSeq" id="WP_284315847.1">
    <property type="nucleotide sequence ID" value="NZ_BSPC01000066.1"/>
</dbReference>
<keyword evidence="1" id="KW-0479">Metal-binding</keyword>
<dbReference type="PANTHER" id="PTHR11474:SF76">
    <property type="entry name" value="SHKT DOMAIN-CONTAINING PROTEIN"/>
    <property type="match status" value="1"/>
</dbReference>
<feature type="region of interest" description="Disordered" evidence="3">
    <location>
        <begin position="259"/>
        <end position="290"/>
    </location>
</feature>
<evidence type="ECO:0000259" key="4">
    <source>
        <dbReference type="PROSITE" id="PS00497"/>
    </source>
</evidence>
<evidence type="ECO:0000256" key="2">
    <source>
        <dbReference type="ARBA" id="ARBA00023008"/>
    </source>
</evidence>
<evidence type="ECO:0000259" key="5">
    <source>
        <dbReference type="PROSITE" id="PS00498"/>
    </source>
</evidence>
<dbReference type="PROSITE" id="PS00497">
    <property type="entry name" value="TYROSINASE_1"/>
    <property type="match status" value="1"/>
</dbReference>
<organism evidence="6 7">
    <name type="scientific">Labrys miyagiensis</name>
    <dbReference type="NCBI Taxonomy" id="346912"/>
    <lineage>
        <taxon>Bacteria</taxon>
        <taxon>Pseudomonadati</taxon>
        <taxon>Pseudomonadota</taxon>
        <taxon>Alphaproteobacteria</taxon>
        <taxon>Hyphomicrobiales</taxon>
        <taxon>Xanthobacteraceae</taxon>
        <taxon>Labrys</taxon>
    </lineage>
</organism>
<evidence type="ECO:0000256" key="1">
    <source>
        <dbReference type="ARBA" id="ARBA00022723"/>
    </source>
</evidence>
<proteinExistence type="predicted"/>
<dbReference type="InterPro" id="IPR050316">
    <property type="entry name" value="Tyrosinase/Hemocyanin"/>
</dbReference>